<keyword evidence="1" id="KW-0472">Membrane</keyword>
<dbReference type="EMBL" id="PVTD01000002">
    <property type="protein sequence ID" value="PRY25541.1"/>
    <property type="molecule type" value="Genomic_DNA"/>
</dbReference>
<dbReference type="RefSeq" id="WP_106204427.1">
    <property type="nucleotide sequence ID" value="NZ_PVTD01000002.1"/>
</dbReference>
<dbReference type="AlphaFoldDB" id="A0A2T0RWJ0"/>
<organism evidence="2 3">
    <name type="scientific">Aliiruegeria haliotis</name>
    <dbReference type="NCBI Taxonomy" id="1280846"/>
    <lineage>
        <taxon>Bacteria</taxon>
        <taxon>Pseudomonadati</taxon>
        <taxon>Pseudomonadota</taxon>
        <taxon>Alphaproteobacteria</taxon>
        <taxon>Rhodobacterales</taxon>
        <taxon>Roseobacteraceae</taxon>
        <taxon>Aliiruegeria</taxon>
    </lineage>
</organism>
<keyword evidence="3" id="KW-1185">Reference proteome</keyword>
<evidence type="ECO:0000313" key="3">
    <source>
        <dbReference type="Proteomes" id="UP000239480"/>
    </source>
</evidence>
<feature type="transmembrane region" description="Helical" evidence="1">
    <location>
        <begin position="37"/>
        <end position="54"/>
    </location>
</feature>
<proteinExistence type="predicted"/>
<evidence type="ECO:0000256" key="1">
    <source>
        <dbReference type="SAM" id="Phobius"/>
    </source>
</evidence>
<gene>
    <name evidence="2" type="ORF">CLV78_102721</name>
</gene>
<name>A0A2T0RWJ0_9RHOB</name>
<dbReference type="OrthoDB" id="7875256at2"/>
<keyword evidence="1" id="KW-1133">Transmembrane helix</keyword>
<keyword evidence="1" id="KW-0812">Transmembrane</keyword>
<sequence length="60" mass="6625">MNRHNLGSAPNYTTAALITLGVNVFCAMYLLWATLGFAAVLFVAFAANVVLTRIDRHRTR</sequence>
<accession>A0A2T0RWJ0</accession>
<evidence type="ECO:0000313" key="2">
    <source>
        <dbReference type="EMBL" id="PRY25541.1"/>
    </source>
</evidence>
<comment type="caution">
    <text evidence="2">The sequence shown here is derived from an EMBL/GenBank/DDBJ whole genome shotgun (WGS) entry which is preliminary data.</text>
</comment>
<protein>
    <submittedName>
        <fullName evidence="2">Uncharacterized protein</fullName>
    </submittedName>
</protein>
<dbReference type="Proteomes" id="UP000239480">
    <property type="component" value="Unassembled WGS sequence"/>
</dbReference>
<reference evidence="2 3" key="1">
    <citation type="submission" date="2018-03" db="EMBL/GenBank/DDBJ databases">
        <title>Genomic Encyclopedia of Archaeal and Bacterial Type Strains, Phase II (KMG-II): from individual species to whole genera.</title>
        <authorList>
            <person name="Goeker M."/>
        </authorList>
    </citation>
    <scope>NUCLEOTIDE SEQUENCE [LARGE SCALE GENOMIC DNA]</scope>
    <source>
        <strain evidence="2 3">DSM 29328</strain>
    </source>
</reference>